<dbReference type="PANTHER" id="PTHR24305:SF166">
    <property type="entry name" value="CYTOCHROME P450 12A4, MITOCHONDRIAL-RELATED"/>
    <property type="match status" value="1"/>
</dbReference>
<protein>
    <recommendedName>
        <fullName evidence="10">Cytochrome P450</fullName>
    </recommendedName>
</protein>
<keyword evidence="9" id="KW-1185">Reference proteome</keyword>
<dbReference type="PROSITE" id="PS00086">
    <property type="entry name" value="CYTOCHROME_P450"/>
    <property type="match status" value="1"/>
</dbReference>
<dbReference type="PANTHER" id="PTHR24305">
    <property type="entry name" value="CYTOCHROME P450"/>
    <property type="match status" value="1"/>
</dbReference>
<dbReference type="EMBL" id="BEXD01000291">
    <property type="protein sequence ID" value="GBB86158.1"/>
    <property type="molecule type" value="Genomic_DNA"/>
</dbReference>
<keyword evidence="3 5" id="KW-0479">Metal-binding</keyword>
<dbReference type="Proteomes" id="UP000247702">
    <property type="component" value="Unassembled WGS sequence"/>
</dbReference>
<dbReference type="GO" id="GO:0005506">
    <property type="term" value="F:iron ion binding"/>
    <property type="evidence" value="ECO:0007669"/>
    <property type="project" value="InterPro"/>
</dbReference>
<dbReference type="Pfam" id="PF00067">
    <property type="entry name" value="p450"/>
    <property type="match status" value="1"/>
</dbReference>
<evidence type="ECO:0000256" key="5">
    <source>
        <dbReference type="PIRSR" id="PIRSR602401-1"/>
    </source>
</evidence>
<feature type="binding site" description="axial binding residue" evidence="5">
    <location>
        <position position="490"/>
    </location>
    <ligand>
        <name>heme</name>
        <dbReference type="ChEBI" id="CHEBI:30413"/>
    </ligand>
    <ligandPart>
        <name>Fe</name>
        <dbReference type="ChEBI" id="CHEBI:18248"/>
    </ligandPart>
</feature>
<dbReference type="SUPFAM" id="SSF48264">
    <property type="entry name" value="Cytochrome P450"/>
    <property type="match status" value="1"/>
</dbReference>
<evidence type="ECO:0000256" key="6">
    <source>
        <dbReference type="RuleBase" id="RU000461"/>
    </source>
</evidence>
<dbReference type="InterPro" id="IPR050121">
    <property type="entry name" value="Cytochrome_P450_monoxygenase"/>
</dbReference>
<evidence type="ECO:0000256" key="2">
    <source>
        <dbReference type="ARBA" id="ARBA00010617"/>
    </source>
</evidence>
<dbReference type="InterPro" id="IPR036396">
    <property type="entry name" value="Cyt_P450_sf"/>
</dbReference>
<keyword evidence="7" id="KW-0472">Membrane</keyword>
<dbReference type="InterPro" id="IPR001128">
    <property type="entry name" value="Cyt_P450"/>
</dbReference>
<keyword evidence="7" id="KW-1133">Transmembrane helix</keyword>
<gene>
    <name evidence="8" type="ORF">RclHR1_01260029</name>
</gene>
<organism evidence="8 9">
    <name type="scientific">Rhizophagus clarus</name>
    <dbReference type="NCBI Taxonomy" id="94130"/>
    <lineage>
        <taxon>Eukaryota</taxon>
        <taxon>Fungi</taxon>
        <taxon>Fungi incertae sedis</taxon>
        <taxon>Mucoromycota</taxon>
        <taxon>Glomeromycotina</taxon>
        <taxon>Glomeromycetes</taxon>
        <taxon>Glomerales</taxon>
        <taxon>Glomeraceae</taxon>
        <taxon>Rhizophagus</taxon>
    </lineage>
</organism>
<dbReference type="STRING" id="94130.A0A2Z6QZX6"/>
<keyword evidence="7" id="KW-0812">Transmembrane</keyword>
<evidence type="ECO:0000313" key="9">
    <source>
        <dbReference type="Proteomes" id="UP000247702"/>
    </source>
</evidence>
<dbReference type="PRINTS" id="PR00385">
    <property type="entry name" value="P450"/>
</dbReference>
<evidence type="ECO:0000256" key="3">
    <source>
        <dbReference type="ARBA" id="ARBA00022723"/>
    </source>
</evidence>
<evidence type="ECO:0000256" key="7">
    <source>
        <dbReference type="SAM" id="Phobius"/>
    </source>
</evidence>
<dbReference type="GO" id="GO:0020037">
    <property type="term" value="F:heme binding"/>
    <property type="evidence" value="ECO:0007669"/>
    <property type="project" value="InterPro"/>
</dbReference>
<keyword evidence="5 6" id="KW-0349">Heme</keyword>
<comment type="cofactor">
    <cofactor evidence="1 5">
        <name>heme</name>
        <dbReference type="ChEBI" id="CHEBI:30413"/>
    </cofactor>
</comment>
<feature type="transmembrane region" description="Helical" evidence="7">
    <location>
        <begin position="9"/>
        <end position="29"/>
    </location>
</feature>
<evidence type="ECO:0000313" key="8">
    <source>
        <dbReference type="EMBL" id="GBB86158.1"/>
    </source>
</evidence>
<proteinExistence type="inferred from homology"/>
<evidence type="ECO:0000256" key="4">
    <source>
        <dbReference type="ARBA" id="ARBA00023004"/>
    </source>
</evidence>
<accession>A0A2Z6QZX6</accession>
<dbReference type="Gene3D" id="1.10.630.10">
    <property type="entry name" value="Cytochrome P450"/>
    <property type="match status" value="1"/>
</dbReference>
<keyword evidence="4 5" id="KW-0408">Iron</keyword>
<dbReference type="GO" id="GO:0016705">
    <property type="term" value="F:oxidoreductase activity, acting on paired donors, with incorporation or reduction of molecular oxygen"/>
    <property type="evidence" value="ECO:0007669"/>
    <property type="project" value="InterPro"/>
</dbReference>
<name>A0A2Z6QZX6_9GLOM</name>
<dbReference type="PRINTS" id="PR00463">
    <property type="entry name" value="EP450I"/>
</dbReference>
<dbReference type="CDD" id="cd00302">
    <property type="entry name" value="cytochrome_P450"/>
    <property type="match status" value="1"/>
</dbReference>
<comment type="caution">
    <text evidence="8">The sequence shown here is derived from an EMBL/GenBank/DDBJ whole genome shotgun (WGS) entry which is preliminary data.</text>
</comment>
<dbReference type="AlphaFoldDB" id="A0A2Z6QZX6"/>
<sequence length="543" mass="64073">MTSIIFPSYLNYVSLLIVIIIIYVTQYYYRYFTRPNPLPGPFPLPVLGNAHQRFGYEHIDWLMSLHKKYGDMYEIQLAGQRIIIVARTDLIENMNVPSSRTKYPIRNVITEDSMEYMKYGTSGAGISRNADYKSWKYNRQFVSQAMMTPGFNDKAVERTVVLWEEMESYWSKLGENKEMDFKKWMSRFTNEIMFEISTGVKNNSVASYYYTLPENNDSLNEKEKEKIKETEKFIQSLETFDRGLIYFFMFNKFVRHYVPFLRGQIKDFLKNRDYLFEKIYTIIRERRIEIENTPLDQPLRYDMLTSYLTANTPRDINVTKHADDDLLKPMSDSEVFDNLFDSLLGGGTMSNLICFVIYYIGTYPEVKQRLQQEIETVLGNDPTRPITSKDLDELKYCEAVIKEVHRHHPISFAIPRVNVEKDVVGGFTWPENTSFQMLYGAIMKSENYWTDPEKFDPDRFYKVEESDKYLLEKQHMKDSFTIWGGGIRICPGRKLATLELKCLFSLIYRKYDIEIANVKEPFKCRSGLLRVCKELIVKVKPRK</sequence>
<dbReference type="InterPro" id="IPR002401">
    <property type="entry name" value="Cyt_P450_E_grp-I"/>
</dbReference>
<comment type="similarity">
    <text evidence="2 6">Belongs to the cytochrome P450 family.</text>
</comment>
<evidence type="ECO:0008006" key="10">
    <source>
        <dbReference type="Google" id="ProtNLM"/>
    </source>
</evidence>
<keyword evidence="6" id="KW-0503">Monooxygenase</keyword>
<keyword evidence="6" id="KW-0560">Oxidoreductase</keyword>
<dbReference type="GO" id="GO:0004497">
    <property type="term" value="F:monooxygenase activity"/>
    <property type="evidence" value="ECO:0007669"/>
    <property type="project" value="UniProtKB-KW"/>
</dbReference>
<evidence type="ECO:0000256" key="1">
    <source>
        <dbReference type="ARBA" id="ARBA00001971"/>
    </source>
</evidence>
<dbReference type="InterPro" id="IPR017972">
    <property type="entry name" value="Cyt_P450_CS"/>
</dbReference>
<reference evidence="8 9" key="1">
    <citation type="submission" date="2017-11" db="EMBL/GenBank/DDBJ databases">
        <title>The genome of Rhizophagus clarus HR1 reveals common genetic basis of auxotrophy among arbuscular mycorrhizal fungi.</title>
        <authorList>
            <person name="Kobayashi Y."/>
        </authorList>
    </citation>
    <scope>NUCLEOTIDE SEQUENCE [LARGE SCALE GENOMIC DNA]</scope>
    <source>
        <strain evidence="8 9">HR1</strain>
    </source>
</reference>